<dbReference type="Proteomes" id="UP000319897">
    <property type="component" value="Unassembled WGS sequence"/>
</dbReference>
<evidence type="ECO:0000256" key="3">
    <source>
        <dbReference type="ARBA" id="ARBA00006501"/>
    </source>
</evidence>
<dbReference type="PIRSF" id="PIRSF004638">
    <property type="entry name" value="UCP004638"/>
    <property type="match status" value="1"/>
</dbReference>
<keyword evidence="6 14" id="KW-0349">Heme</keyword>
<dbReference type="GO" id="GO:0006782">
    <property type="term" value="P:protoporphyrinogen IX biosynthetic process"/>
    <property type="evidence" value="ECO:0007669"/>
    <property type="project" value="UniProtKB-UniRule"/>
</dbReference>
<reference evidence="16 17" key="1">
    <citation type="submission" date="2019-06" db="EMBL/GenBank/DDBJ databases">
        <authorList>
            <person name="Lee I."/>
            <person name="Jang G.I."/>
            <person name="Hwang C.Y."/>
        </authorList>
    </citation>
    <scope>NUCLEOTIDE SEQUENCE [LARGE SCALE GENOMIC DNA]</scope>
    <source>
        <strain evidence="16 17">PAMC 28131</strain>
    </source>
</reference>
<dbReference type="GO" id="GO:0070818">
    <property type="term" value="F:protoporphyrinogen oxidase activity"/>
    <property type="evidence" value="ECO:0007669"/>
    <property type="project" value="UniProtKB-UniRule"/>
</dbReference>
<evidence type="ECO:0000256" key="11">
    <source>
        <dbReference type="ARBA" id="ARBA00023004"/>
    </source>
</evidence>
<dbReference type="UniPathway" id="UPA00251">
    <property type="reaction ID" value="UER00324"/>
</dbReference>
<feature type="transmembrane region" description="Helical" evidence="15">
    <location>
        <begin position="129"/>
        <end position="147"/>
    </location>
</feature>
<evidence type="ECO:0000256" key="7">
    <source>
        <dbReference type="ARBA" id="ARBA00022692"/>
    </source>
</evidence>
<dbReference type="RefSeq" id="WP_140927963.1">
    <property type="nucleotide sequence ID" value="NZ_VFSU01000022.1"/>
</dbReference>
<dbReference type="GO" id="GO:0005886">
    <property type="term" value="C:plasma membrane"/>
    <property type="evidence" value="ECO:0007669"/>
    <property type="project" value="UniProtKB-SubCell"/>
</dbReference>
<name>A0A501XLN7_9SPHN</name>
<keyword evidence="8 14" id="KW-0479">Metal-binding</keyword>
<accession>A0A501XLN7</accession>
<evidence type="ECO:0000256" key="10">
    <source>
        <dbReference type="ARBA" id="ARBA00023002"/>
    </source>
</evidence>
<dbReference type="EC" id="1.3.99.-" evidence="14"/>
<dbReference type="EMBL" id="VFSU01000022">
    <property type="protein sequence ID" value="TPE61591.1"/>
    <property type="molecule type" value="Genomic_DNA"/>
</dbReference>
<evidence type="ECO:0000256" key="9">
    <source>
        <dbReference type="ARBA" id="ARBA00022989"/>
    </source>
</evidence>
<organism evidence="16 17">
    <name type="scientific">Sandaracinobacter neustonicus</name>
    <dbReference type="NCBI Taxonomy" id="1715348"/>
    <lineage>
        <taxon>Bacteria</taxon>
        <taxon>Pseudomonadati</taxon>
        <taxon>Pseudomonadota</taxon>
        <taxon>Alphaproteobacteria</taxon>
        <taxon>Sphingomonadales</taxon>
        <taxon>Sphingosinicellaceae</taxon>
        <taxon>Sandaracinobacter</taxon>
    </lineage>
</organism>
<comment type="subcellular location">
    <subcellularLocation>
        <location evidence="1">Cell membrane</location>
        <topology evidence="1">Multi-pass membrane protein</topology>
    </subcellularLocation>
</comment>
<dbReference type="OrthoDB" id="9800824at2"/>
<evidence type="ECO:0000256" key="14">
    <source>
        <dbReference type="PIRNR" id="PIRNR004638"/>
    </source>
</evidence>
<sequence>MDNLIGWLGPAYMPLKALHVVFTFFWIAGLFILPRYLVHQASVPVGSPEDLNWRERTVRIRRIILVPSLIMVWVLGLAIAISYGFAQAGWIHAKMFLALLLSGYQGWMTSVSKKMARGERPVSEKALRLWNEVPALFTILIVGLAVLKPF</sequence>
<feature type="transmembrane region" description="Helical" evidence="15">
    <location>
        <begin position="63"/>
        <end position="85"/>
    </location>
</feature>
<feature type="transmembrane region" description="Helical" evidence="15">
    <location>
        <begin position="12"/>
        <end position="33"/>
    </location>
</feature>
<keyword evidence="17" id="KW-1185">Reference proteome</keyword>
<protein>
    <recommendedName>
        <fullName evidence="4 14">Protoporphyrinogen IX oxidase</fullName>
        <ecNumber evidence="14">1.3.99.-</ecNumber>
    </recommendedName>
</protein>
<dbReference type="InterPro" id="IPR005265">
    <property type="entry name" value="HemJ-like"/>
</dbReference>
<evidence type="ECO:0000256" key="1">
    <source>
        <dbReference type="ARBA" id="ARBA00004651"/>
    </source>
</evidence>
<comment type="similarity">
    <text evidence="3 14">Belongs to the HemJ family.</text>
</comment>
<keyword evidence="7 15" id="KW-0812">Transmembrane</keyword>
<keyword evidence="9 15" id="KW-1133">Transmembrane helix</keyword>
<comment type="catalytic activity">
    <reaction evidence="13 14">
        <text>protoporphyrinogen IX + 3 A = protoporphyrin IX + 3 AH2</text>
        <dbReference type="Rhea" id="RHEA:62000"/>
        <dbReference type="ChEBI" id="CHEBI:13193"/>
        <dbReference type="ChEBI" id="CHEBI:17499"/>
        <dbReference type="ChEBI" id="CHEBI:57306"/>
        <dbReference type="ChEBI" id="CHEBI:57307"/>
    </reaction>
</comment>
<evidence type="ECO:0000256" key="5">
    <source>
        <dbReference type="ARBA" id="ARBA00022475"/>
    </source>
</evidence>
<dbReference type="PANTHER" id="PTHR40255">
    <property type="entry name" value="UPF0093 MEMBRANE PROTEIN SLR1790"/>
    <property type="match status" value="1"/>
</dbReference>
<keyword evidence="5 14" id="KW-1003">Cell membrane</keyword>
<feature type="transmembrane region" description="Helical" evidence="15">
    <location>
        <begin position="91"/>
        <end position="108"/>
    </location>
</feature>
<comment type="function">
    <text evidence="14">Catalyzes the oxidation of protoporphyrinogen IX to protoporphyrin IX.</text>
</comment>
<dbReference type="Pfam" id="PF03653">
    <property type="entry name" value="UPF0093"/>
    <property type="match status" value="1"/>
</dbReference>
<evidence type="ECO:0000256" key="2">
    <source>
        <dbReference type="ARBA" id="ARBA00005073"/>
    </source>
</evidence>
<proteinExistence type="inferred from homology"/>
<dbReference type="AlphaFoldDB" id="A0A501XLN7"/>
<dbReference type="GO" id="GO:0046872">
    <property type="term" value="F:metal ion binding"/>
    <property type="evidence" value="ECO:0007669"/>
    <property type="project" value="UniProtKB-UniRule"/>
</dbReference>
<keyword evidence="12 14" id="KW-0472">Membrane</keyword>
<keyword evidence="11 14" id="KW-0408">Iron</keyword>
<evidence type="ECO:0000256" key="8">
    <source>
        <dbReference type="ARBA" id="ARBA00022723"/>
    </source>
</evidence>
<dbReference type="PANTHER" id="PTHR40255:SF1">
    <property type="entry name" value="PROTOPORPHYRINOGEN IX OXIDASE"/>
    <property type="match status" value="1"/>
</dbReference>
<evidence type="ECO:0000256" key="12">
    <source>
        <dbReference type="ARBA" id="ARBA00023136"/>
    </source>
</evidence>
<comment type="pathway">
    <text evidence="2 14">Porphyrin-containing compound metabolism; protoporphyrin-IX biosynthesis; protoporphyrin-IX from protoporphyrinogen-IX: step 1/1.</text>
</comment>
<evidence type="ECO:0000256" key="4">
    <source>
        <dbReference type="ARBA" id="ARBA00017504"/>
    </source>
</evidence>
<evidence type="ECO:0000256" key="15">
    <source>
        <dbReference type="SAM" id="Phobius"/>
    </source>
</evidence>
<evidence type="ECO:0000313" key="17">
    <source>
        <dbReference type="Proteomes" id="UP000319897"/>
    </source>
</evidence>
<comment type="cofactor">
    <cofactor evidence="14">
        <name>heme b</name>
        <dbReference type="ChEBI" id="CHEBI:60344"/>
    </cofactor>
    <text evidence="14">Binds 1 heme b (iron(II)-protoporphyrin IX) group per subunit.</text>
</comment>
<evidence type="ECO:0000256" key="13">
    <source>
        <dbReference type="ARBA" id="ARBA00048390"/>
    </source>
</evidence>
<gene>
    <name evidence="16" type="ORF">FJQ54_08385</name>
</gene>
<evidence type="ECO:0000313" key="16">
    <source>
        <dbReference type="EMBL" id="TPE61591.1"/>
    </source>
</evidence>
<comment type="caution">
    <text evidence="16">The sequence shown here is derived from an EMBL/GenBank/DDBJ whole genome shotgun (WGS) entry which is preliminary data.</text>
</comment>
<keyword evidence="10" id="KW-0560">Oxidoreductase</keyword>
<evidence type="ECO:0000256" key="6">
    <source>
        <dbReference type="ARBA" id="ARBA00022617"/>
    </source>
</evidence>